<dbReference type="EMBL" id="VSWC01000014">
    <property type="protein sequence ID" value="KAA1115285.1"/>
    <property type="molecule type" value="Genomic_DNA"/>
</dbReference>
<protein>
    <recommendedName>
        <fullName evidence="4">Secreted protein</fullName>
    </recommendedName>
</protein>
<reference evidence="2 3" key="1">
    <citation type="submission" date="2019-05" db="EMBL/GenBank/DDBJ databases">
        <title>Emergence of the Ug99 lineage of the wheat stem rust pathogen through somatic hybridization.</title>
        <authorList>
            <person name="Li F."/>
            <person name="Upadhyaya N.M."/>
            <person name="Sperschneider J."/>
            <person name="Matny O."/>
            <person name="Nguyen-Phuc H."/>
            <person name="Mago R."/>
            <person name="Raley C."/>
            <person name="Miller M.E."/>
            <person name="Silverstein K.A.T."/>
            <person name="Henningsen E."/>
            <person name="Hirsch C.D."/>
            <person name="Visser B."/>
            <person name="Pretorius Z.A."/>
            <person name="Steffenson B.J."/>
            <person name="Schwessinger B."/>
            <person name="Dodds P.N."/>
            <person name="Figueroa M."/>
        </authorList>
    </citation>
    <scope>NUCLEOTIDE SEQUENCE [LARGE SCALE GENOMIC DNA]</scope>
    <source>
        <strain evidence="2">21-0</strain>
    </source>
</reference>
<evidence type="ECO:0008006" key="4">
    <source>
        <dbReference type="Google" id="ProtNLM"/>
    </source>
</evidence>
<evidence type="ECO:0000313" key="3">
    <source>
        <dbReference type="Proteomes" id="UP000324748"/>
    </source>
</evidence>
<evidence type="ECO:0000256" key="1">
    <source>
        <dbReference type="SAM" id="SignalP"/>
    </source>
</evidence>
<organism evidence="2 3">
    <name type="scientific">Puccinia graminis f. sp. tritici</name>
    <dbReference type="NCBI Taxonomy" id="56615"/>
    <lineage>
        <taxon>Eukaryota</taxon>
        <taxon>Fungi</taxon>
        <taxon>Dikarya</taxon>
        <taxon>Basidiomycota</taxon>
        <taxon>Pucciniomycotina</taxon>
        <taxon>Pucciniomycetes</taxon>
        <taxon>Pucciniales</taxon>
        <taxon>Pucciniaceae</taxon>
        <taxon>Puccinia</taxon>
    </lineage>
</organism>
<accession>A0A5B0QQW9</accession>
<keyword evidence="1" id="KW-0732">Signal</keyword>
<gene>
    <name evidence="2" type="ORF">PGT21_034724</name>
</gene>
<evidence type="ECO:0000313" key="2">
    <source>
        <dbReference type="EMBL" id="KAA1115285.1"/>
    </source>
</evidence>
<comment type="caution">
    <text evidence="2">The sequence shown here is derived from an EMBL/GenBank/DDBJ whole genome shotgun (WGS) entry which is preliminary data.</text>
</comment>
<keyword evidence="3" id="KW-1185">Reference proteome</keyword>
<feature type="signal peptide" evidence="1">
    <location>
        <begin position="1"/>
        <end position="16"/>
    </location>
</feature>
<dbReference type="Proteomes" id="UP000324748">
    <property type="component" value="Unassembled WGS sequence"/>
</dbReference>
<feature type="chain" id="PRO_5023062501" description="Secreted protein" evidence="1">
    <location>
        <begin position="17"/>
        <end position="126"/>
    </location>
</feature>
<dbReference type="AlphaFoldDB" id="A0A5B0QQW9"/>
<name>A0A5B0QQW9_PUCGR</name>
<proteinExistence type="predicted"/>
<sequence length="126" mass="14578">MAHHLFICIVLIHLSAHPLNHSPEHSCLPLSSLALSTFFYLSPFSLCQFKLERNTRVCHGSTRMIISQFSSYSMSRMKTSECVQEEKEKTIFLHSLWVQASPHRDALLRCFDKLCGMPLHTAFRKR</sequence>